<evidence type="ECO:0000256" key="7">
    <source>
        <dbReference type="ARBA" id="ARBA00023136"/>
    </source>
</evidence>
<evidence type="ECO:0000313" key="10">
    <source>
        <dbReference type="Proteomes" id="UP000541426"/>
    </source>
</evidence>
<evidence type="ECO:0000313" key="9">
    <source>
        <dbReference type="EMBL" id="MBB3986727.1"/>
    </source>
</evidence>
<dbReference type="PANTHER" id="PTHR32196">
    <property type="entry name" value="ABC TRANSPORTER PERMEASE PROTEIN YPHD-RELATED-RELATED"/>
    <property type="match status" value="1"/>
</dbReference>
<comment type="caution">
    <text evidence="9">The sequence shown here is derived from an EMBL/GenBank/DDBJ whole genome shotgun (WGS) entry which is preliminary data.</text>
</comment>
<sequence>MDTFANKNWLSPRKILMRFGFLIVFAAFFLFFAAWNPVFVQGQNLLNIVEGSAILIIIALGMTLIVATGGIDLSVGIALDFGAAFAVVAMKSYGMGWFPAACVGLLGGSLVGLLNAALVVGLRISPFLATLGTFFIGSSVQRIFTHGGGPISYRQMPDGFRNIAQGNLFGIPTEVIIAAVLVVIYYLVLERSVWGRRVHAMGMQRSAAIVAGIRVNRILIACFVFASITCAVGGLIAAANIRMFTPLSGFAYLLDAIAAVFIGAALHPRGRPNVLGTLAGVLFLGMVTNGLNLMGLNFNTKDALSGIILVSALALAVAQRNMRSADGD</sequence>
<keyword evidence="5 8" id="KW-0812">Transmembrane</keyword>
<feature type="transmembrane region" description="Helical" evidence="8">
    <location>
        <begin position="273"/>
        <end position="291"/>
    </location>
</feature>
<dbReference type="GO" id="GO:0022857">
    <property type="term" value="F:transmembrane transporter activity"/>
    <property type="evidence" value="ECO:0007669"/>
    <property type="project" value="InterPro"/>
</dbReference>
<dbReference type="Proteomes" id="UP000541426">
    <property type="component" value="Unassembled WGS sequence"/>
</dbReference>
<feature type="transmembrane region" description="Helical" evidence="8">
    <location>
        <begin position="127"/>
        <end position="144"/>
    </location>
</feature>
<evidence type="ECO:0000256" key="5">
    <source>
        <dbReference type="ARBA" id="ARBA00022692"/>
    </source>
</evidence>
<protein>
    <submittedName>
        <fullName evidence="9">Ribose transport system permease protein</fullName>
    </submittedName>
</protein>
<dbReference type="InterPro" id="IPR001851">
    <property type="entry name" value="ABC_transp_permease"/>
</dbReference>
<evidence type="ECO:0000256" key="4">
    <source>
        <dbReference type="ARBA" id="ARBA00022519"/>
    </source>
</evidence>
<evidence type="ECO:0000256" key="3">
    <source>
        <dbReference type="ARBA" id="ARBA00022475"/>
    </source>
</evidence>
<feature type="transmembrane region" description="Helical" evidence="8">
    <location>
        <begin position="47"/>
        <end position="66"/>
    </location>
</feature>
<dbReference type="CDD" id="cd06579">
    <property type="entry name" value="TM_PBP1_transp_AraH_like"/>
    <property type="match status" value="1"/>
</dbReference>
<feature type="transmembrane region" description="Helical" evidence="8">
    <location>
        <begin position="218"/>
        <end position="241"/>
    </location>
</feature>
<keyword evidence="6 8" id="KW-1133">Transmembrane helix</keyword>
<gene>
    <name evidence="9" type="ORF">GGQ68_003070</name>
</gene>
<dbReference type="EMBL" id="JACIEJ010000007">
    <property type="protein sequence ID" value="MBB3986727.1"/>
    <property type="molecule type" value="Genomic_DNA"/>
</dbReference>
<feature type="transmembrane region" description="Helical" evidence="8">
    <location>
        <begin position="247"/>
        <end position="266"/>
    </location>
</feature>
<feature type="transmembrane region" description="Helical" evidence="8">
    <location>
        <begin position="164"/>
        <end position="188"/>
    </location>
</feature>
<accession>A0A7W6DTP7</accession>
<evidence type="ECO:0000256" key="6">
    <source>
        <dbReference type="ARBA" id="ARBA00022989"/>
    </source>
</evidence>
<dbReference type="RefSeq" id="WP_183967329.1">
    <property type="nucleotide sequence ID" value="NZ_BAABBZ010000006.1"/>
</dbReference>
<evidence type="ECO:0000256" key="2">
    <source>
        <dbReference type="ARBA" id="ARBA00022448"/>
    </source>
</evidence>
<name>A0A7W6DTP7_9RHOB</name>
<keyword evidence="10" id="KW-1185">Reference proteome</keyword>
<feature type="transmembrane region" description="Helical" evidence="8">
    <location>
        <begin position="96"/>
        <end position="120"/>
    </location>
</feature>
<evidence type="ECO:0000256" key="1">
    <source>
        <dbReference type="ARBA" id="ARBA00004651"/>
    </source>
</evidence>
<organism evidence="9 10">
    <name type="scientific">Sagittula marina</name>
    <dbReference type="NCBI Taxonomy" id="943940"/>
    <lineage>
        <taxon>Bacteria</taxon>
        <taxon>Pseudomonadati</taxon>
        <taxon>Pseudomonadota</taxon>
        <taxon>Alphaproteobacteria</taxon>
        <taxon>Rhodobacterales</taxon>
        <taxon>Roseobacteraceae</taxon>
        <taxon>Sagittula</taxon>
    </lineage>
</organism>
<dbReference type="Pfam" id="PF02653">
    <property type="entry name" value="BPD_transp_2"/>
    <property type="match status" value="1"/>
</dbReference>
<dbReference type="GO" id="GO:0005886">
    <property type="term" value="C:plasma membrane"/>
    <property type="evidence" value="ECO:0007669"/>
    <property type="project" value="UniProtKB-SubCell"/>
</dbReference>
<reference evidence="9 10" key="1">
    <citation type="submission" date="2020-08" db="EMBL/GenBank/DDBJ databases">
        <title>Genomic Encyclopedia of Type Strains, Phase IV (KMG-IV): sequencing the most valuable type-strain genomes for metagenomic binning, comparative biology and taxonomic classification.</title>
        <authorList>
            <person name="Goeker M."/>
        </authorList>
    </citation>
    <scope>NUCLEOTIDE SEQUENCE [LARGE SCALE GENOMIC DNA]</scope>
    <source>
        <strain evidence="9 10">DSM 102235</strain>
    </source>
</reference>
<dbReference type="AlphaFoldDB" id="A0A7W6DTP7"/>
<comment type="subcellular location">
    <subcellularLocation>
        <location evidence="1">Cell membrane</location>
        <topology evidence="1">Multi-pass membrane protein</topology>
    </subcellularLocation>
</comment>
<keyword evidence="2" id="KW-0813">Transport</keyword>
<dbReference type="PANTHER" id="PTHR32196:SF21">
    <property type="entry name" value="ABC TRANSPORTER PERMEASE PROTEIN YPHD-RELATED"/>
    <property type="match status" value="1"/>
</dbReference>
<keyword evidence="4" id="KW-0997">Cell inner membrane</keyword>
<keyword evidence="3" id="KW-1003">Cell membrane</keyword>
<proteinExistence type="predicted"/>
<evidence type="ECO:0000256" key="8">
    <source>
        <dbReference type="SAM" id="Phobius"/>
    </source>
</evidence>
<keyword evidence="7 8" id="KW-0472">Membrane</keyword>
<feature type="transmembrane region" description="Helical" evidence="8">
    <location>
        <begin position="15"/>
        <end position="35"/>
    </location>
</feature>